<dbReference type="InterPro" id="IPR036291">
    <property type="entry name" value="NAD(P)-bd_dom_sf"/>
</dbReference>
<comment type="similarity">
    <text evidence="1">Belongs to the short-chain dehydrogenases/reductases (SDR) family.</text>
</comment>
<evidence type="ECO:0000256" key="1">
    <source>
        <dbReference type="ARBA" id="ARBA00006484"/>
    </source>
</evidence>
<protein>
    <submittedName>
        <fullName evidence="4">NAD(P)-dependent dehydrogenase (Short-subunit alcohol dehydrogenase family)</fullName>
    </submittedName>
</protein>
<dbReference type="InterPro" id="IPR057326">
    <property type="entry name" value="KR_dom"/>
</dbReference>
<dbReference type="PANTHER" id="PTHR42760">
    <property type="entry name" value="SHORT-CHAIN DEHYDROGENASES/REDUCTASES FAMILY MEMBER"/>
    <property type="match status" value="1"/>
</dbReference>
<evidence type="ECO:0000313" key="5">
    <source>
        <dbReference type="Proteomes" id="UP000533724"/>
    </source>
</evidence>
<dbReference type="PRINTS" id="PR00081">
    <property type="entry name" value="GDHRDH"/>
</dbReference>
<comment type="caution">
    <text evidence="4">The sequence shown here is derived from an EMBL/GenBank/DDBJ whole genome shotgun (WGS) entry which is preliminary data.</text>
</comment>
<name>A0A7W6XUD0_9HYPH</name>
<dbReference type="GO" id="GO:0006633">
    <property type="term" value="P:fatty acid biosynthetic process"/>
    <property type="evidence" value="ECO:0007669"/>
    <property type="project" value="TreeGrafter"/>
</dbReference>
<dbReference type="GO" id="GO:0048038">
    <property type="term" value="F:quinone binding"/>
    <property type="evidence" value="ECO:0007669"/>
    <property type="project" value="TreeGrafter"/>
</dbReference>
<dbReference type="PANTHER" id="PTHR42760:SF133">
    <property type="entry name" value="3-OXOACYL-[ACYL-CARRIER-PROTEIN] REDUCTASE"/>
    <property type="match status" value="1"/>
</dbReference>
<dbReference type="Proteomes" id="UP000533724">
    <property type="component" value="Unassembled WGS sequence"/>
</dbReference>
<dbReference type="Pfam" id="PF13561">
    <property type="entry name" value="adh_short_C2"/>
    <property type="match status" value="1"/>
</dbReference>
<evidence type="ECO:0000256" key="2">
    <source>
        <dbReference type="ARBA" id="ARBA00023002"/>
    </source>
</evidence>
<dbReference type="SMART" id="SM00822">
    <property type="entry name" value="PKS_KR"/>
    <property type="match status" value="1"/>
</dbReference>
<evidence type="ECO:0000313" key="4">
    <source>
        <dbReference type="EMBL" id="MBB4438172.1"/>
    </source>
</evidence>
<dbReference type="CDD" id="cd05233">
    <property type="entry name" value="SDR_c"/>
    <property type="match status" value="1"/>
</dbReference>
<dbReference type="InterPro" id="IPR002347">
    <property type="entry name" value="SDR_fam"/>
</dbReference>
<feature type="domain" description="Ketoreductase" evidence="3">
    <location>
        <begin position="7"/>
        <end position="181"/>
    </location>
</feature>
<dbReference type="AlphaFoldDB" id="A0A7W6XUD0"/>
<accession>A0A7W6XUD0</accession>
<dbReference type="EMBL" id="JACIHI010000002">
    <property type="protein sequence ID" value="MBB4438172.1"/>
    <property type="molecule type" value="Genomic_DNA"/>
</dbReference>
<proteinExistence type="inferred from homology"/>
<dbReference type="GO" id="GO:0016616">
    <property type="term" value="F:oxidoreductase activity, acting on the CH-OH group of donors, NAD or NADP as acceptor"/>
    <property type="evidence" value="ECO:0007669"/>
    <property type="project" value="TreeGrafter"/>
</dbReference>
<dbReference type="Gene3D" id="3.40.50.720">
    <property type="entry name" value="NAD(P)-binding Rossmann-like Domain"/>
    <property type="match status" value="1"/>
</dbReference>
<keyword evidence="2" id="KW-0560">Oxidoreductase</keyword>
<gene>
    <name evidence="4" type="ORF">GGE15_001421</name>
</gene>
<reference evidence="4 5" key="1">
    <citation type="submission" date="2020-08" db="EMBL/GenBank/DDBJ databases">
        <title>Genomic Encyclopedia of Type Strains, Phase IV (KMG-V): Genome sequencing to study the core and pangenomes of soil and plant-associated prokaryotes.</title>
        <authorList>
            <person name="Whitman W."/>
        </authorList>
    </citation>
    <scope>NUCLEOTIDE SEQUENCE [LARGE SCALE GENOMIC DNA]</scope>
    <source>
        <strain evidence="4 5">SEMIA 414</strain>
    </source>
</reference>
<dbReference type="SUPFAM" id="SSF51735">
    <property type="entry name" value="NAD(P)-binding Rossmann-fold domains"/>
    <property type="match status" value="1"/>
</dbReference>
<sequence length="247" mass="25982">MGKLDNKIALVTGGSTGMGLDTARLFIKEGAKVVITGRNRSTVEAAAREIGADFVQGDVSKLEDIIRLRDHLNDKYGRVDVIFANAGGGKLVPLEDVTEDDFDTTVDTNFKGTFFTVQKLLPLVPNGGSIILNTSIAGSKGLPNFSVYSATKAALRSLARTWTTDLKARGIRVNALAPGHIATDILLKSGLSAEQVDGINGHVISLIPLGRMGTGEEIAGPALFLASDDSAYVTGIELTVDGGWAQV</sequence>
<evidence type="ECO:0000259" key="3">
    <source>
        <dbReference type="SMART" id="SM00822"/>
    </source>
</evidence>
<dbReference type="RefSeq" id="WP_184498730.1">
    <property type="nucleotide sequence ID" value="NZ_JACIHI010000002.1"/>
</dbReference>
<dbReference type="FunFam" id="3.40.50.720:FF:000084">
    <property type="entry name" value="Short-chain dehydrogenase reductase"/>
    <property type="match status" value="1"/>
</dbReference>
<organism evidence="4 5">
    <name type="scientific">Rhizobium esperanzae</name>
    <dbReference type="NCBI Taxonomy" id="1967781"/>
    <lineage>
        <taxon>Bacteria</taxon>
        <taxon>Pseudomonadati</taxon>
        <taxon>Pseudomonadota</taxon>
        <taxon>Alphaproteobacteria</taxon>
        <taxon>Hyphomicrobiales</taxon>
        <taxon>Rhizobiaceae</taxon>
        <taxon>Rhizobium/Agrobacterium group</taxon>
        <taxon>Rhizobium</taxon>
    </lineage>
</organism>